<sequence>MPLSPIWTPIVEPTVTPTAKSGGVPKEKGGKSTSSTSEFMKPRFKQSRWYNALNEMELLRRKSEPPNLIRHTMAMRSCAHSSLWRMATRIFFAVQIWDLEPDIVSCGTIMGACKRDWQRSLRLVCWAEDHELRISSTLLGQAISTCKETLLWRVAGEILNMASGRAVLPDLKTHTAMLGACADRWDRSLGCMSEMEVLRLPVDQVSRNSAMNACARTGSWGRTLSMMRGLDEEMMDQSTLSTCQNAFAKINLWEVPLTLLLSSYTLRAPPDVVAYGAVLSACERRWQRSVTVLRSMRWSQVQPDLACFHTLMDGSAWELPLNLLLRLGDLWQRPGVTSYNIAINSCHDWRVSRALLQCGLSQMGLETNLIGYNSAMAKGGPWQAPLEIYQKMMEVGLMPDAVSDASLANAWRQKQWRRALSLGDRSRSAALWQVSSQSSPWYVAASLFEPLSGLRVSDSALSHNMAASADRWEQVLDLLRCGDLEMAKALPSASPWQWVLEMFTTSLQRRSLGSEELQRQAIQVSSQATGWPAALQLFQDFRGCEVRMEEKLNGALCDLQRAAGRTWTFGLETFQQIQFMGCQVDAVHCSSLLRLCASSSGWCEALGLLSSAESRGVQMDEVAWNAMMSATKVEDSPESDLGHWETAVSMKSCMRWQALEPDVVTFNTLLSATGRWQGILGLLVDMAQTRLSLHDVAGLSVVDACARAGQLTVGWRVMTTLLKDVPPVVRLWSMANLAVSDPDETVRVLMEACGQLRHMEGSMSPSEVCKLWWAASMLGVQRKQLSEAFFSPGVLSRCQLDELVAVAMAATSGATQRFFEDLRLELQRRLAAGPWRSEPGKIRKALQDFLGIIWALNFAGELSPRCLSVATSEIRRLARALDALDDRRTAPLPTRGRALGGRENNSTLATPRVTLELPELMVLEKPPGWEVYGDTRHQLRSFILNRSARGAGRPIYADLNHAYGFLHRLDIPSSGLILSAKSYASYYDLQLQLVSGGISRDYLVLCHGYVPATRCQVNARLNCLLDTTKASGQGKPSRTFIKPTAYAQFQWCSLTLLLVRIDTGRRHQIRSHFAFLQHATVSDSRYSAAETFASDLQLCGRNFIHRFQLSFSGNLVTMALPEDLRLCLELLSCKTWESQKTLKLLGSAKFEVCWASIGWNDKEAMPKHLEDMKNMPQASGDRHLGVLAITGCGSQAFHLKSLRGVTSALSACANAAAWSPNLEKFGCVKAHQNVQTFLPASGLELDAICSNAASSAFKGRRWNLSLAQLSSLETRTILPTTFTHNILLTAGTWHGAVDRLRCLTEGRKRSLRADAVSFSALMNSCQEQSQWRVALQGYNQLHAGGVKMNSITRTASLGLHSAWLTAVQLFSGLRRESLLDSDFMCNNLLKSLDDRWQATLQLLHRLVPWRIAPGTISRSLAMSGCEKSSQWISALQVLQSLRRAPGLRSNEVCYGSNISAVTREQQWKLSLSLLFEMALQGISFSRIGCNAALITRKTAVTDPTADSAPWLYALALASLMLSAKLKPNRVTYNASISACEKSGVWPMATAVLRGMALRGVSADILSFDAAISALNDADAVPSGWYMALGHVRQLERCSIIPTTITLNAALSACRQRWEAVLALTNGMGRQVEKDSCSLQLFMGTCEVHTSWVTSLHLLSDSEDDSSWWWLLSRSLRTGARPRGSRPRGPRARNPA</sequence>
<feature type="repeat" description="PPR" evidence="2">
    <location>
        <begin position="1528"/>
        <end position="1562"/>
    </location>
</feature>
<reference evidence="5" key="1">
    <citation type="submission" date="2022-10" db="EMBL/GenBank/DDBJ databases">
        <authorList>
            <person name="Chen Y."/>
            <person name="Dougan E. K."/>
            <person name="Chan C."/>
            <person name="Rhodes N."/>
            <person name="Thang M."/>
        </authorList>
    </citation>
    <scope>NUCLEOTIDE SEQUENCE</scope>
</reference>
<protein>
    <submittedName>
        <fullName evidence="7">Pentatricopeptide repeat-containing protein</fullName>
    </submittedName>
</protein>
<evidence type="ECO:0000256" key="2">
    <source>
        <dbReference type="PROSITE-ProRule" id="PRU00708"/>
    </source>
</evidence>
<dbReference type="InterPro" id="IPR006145">
    <property type="entry name" value="PsdUridine_synth_RsuA/RluA"/>
</dbReference>
<dbReference type="InterPro" id="IPR002885">
    <property type="entry name" value="PPR_rpt"/>
</dbReference>
<proteinExistence type="predicted"/>
<dbReference type="Pfam" id="PF00849">
    <property type="entry name" value="PseudoU_synth_2"/>
    <property type="match status" value="1"/>
</dbReference>
<gene>
    <name evidence="5" type="ORF">C1SCF055_LOCUS11380</name>
</gene>
<dbReference type="InterPro" id="IPR011990">
    <property type="entry name" value="TPR-like_helical_dom_sf"/>
</dbReference>
<dbReference type="GO" id="GO:0001522">
    <property type="term" value="P:pseudouridine synthesis"/>
    <property type="evidence" value="ECO:0007669"/>
    <property type="project" value="InterPro"/>
</dbReference>
<dbReference type="EMBL" id="CAMXCT020000835">
    <property type="protein sequence ID" value="CAL1137173.1"/>
    <property type="molecule type" value="Genomic_DNA"/>
</dbReference>
<dbReference type="CDD" id="cd02869">
    <property type="entry name" value="PseudoU_synth_RluA_like"/>
    <property type="match status" value="1"/>
</dbReference>
<comment type="caution">
    <text evidence="5">The sequence shown here is derived from an EMBL/GenBank/DDBJ whole genome shotgun (WGS) entry which is preliminary data.</text>
</comment>
<dbReference type="Proteomes" id="UP001152797">
    <property type="component" value="Unassembled WGS sequence"/>
</dbReference>
<organism evidence="5">
    <name type="scientific">Cladocopium goreaui</name>
    <dbReference type="NCBI Taxonomy" id="2562237"/>
    <lineage>
        <taxon>Eukaryota</taxon>
        <taxon>Sar</taxon>
        <taxon>Alveolata</taxon>
        <taxon>Dinophyceae</taxon>
        <taxon>Suessiales</taxon>
        <taxon>Symbiodiniaceae</taxon>
        <taxon>Cladocopium</taxon>
    </lineage>
</organism>
<dbReference type="InterPro" id="IPR020103">
    <property type="entry name" value="PsdUridine_synth_cat_dom_sf"/>
</dbReference>
<keyword evidence="1" id="KW-0677">Repeat</keyword>
<evidence type="ECO:0000313" key="6">
    <source>
        <dbReference type="EMBL" id="CAL1137173.1"/>
    </source>
</evidence>
<dbReference type="Gene3D" id="1.25.40.10">
    <property type="entry name" value="Tetratricopeptide repeat domain"/>
    <property type="match status" value="6"/>
</dbReference>
<reference evidence="6" key="2">
    <citation type="submission" date="2024-04" db="EMBL/GenBank/DDBJ databases">
        <authorList>
            <person name="Chen Y."/>
            <person name="Shah S."/>
            <person name="Dougan E. K."/>
            <person name="Thang M."/>
            <person name="Chan C."/>
        </authorList>
    </citation>
    <scope>NUCLEOTIDE SEQUENCE [LARGE SCALE GENOMIC DNA]</scope>
</reference>
<accession>A0A9P1C464</accession>
<evidence type="ECO:0000313" key="8">
    <source>
        <dbReference type="Proteomes" id="UP001152797"/>
    </source>
</evidence>
<dbReference type="PROSITE" id="PS51375">
    <property type="entry name" value="PPR"/>
    <property type="match status" value="1"/>
</dbReference>
<evidence type="ECO:0000256" key="1">
    <source>
        <dbReference type="ARBA" id="ARBA00022737"/>
    </source>
</evidence>
<keyword evidence="8" id="KW-1185">Reference proteome</keyword>
<dbReference type="GO" id="GO:0003723">
    <property type="term" value="F:RNA binding"/>
    <property type="evidence" value="ECO:0007669"/>
    <property type="project" value="InterPro"/>
</dbReference>
<evidence type="ECO:0000313" key="5">
    <source>
        <dbReference type="EMBL" id="CAI3983798.1"/>
    </source>
</evidence>
<dbReference type="EMBL" id="CAMXCT010000835">
    <property type="protein sequence ID" value="CAI3983798.1"/>
    <property type="molecule type" value="Genomic_DNA"/>
</dbReference>
<feature type="domain" description="Pseudouridine synthase RsuA/RluA-like" evidence="4">
    <location>
        <begin position="920"/>
        <end position="1074"/>
    </location>
</feature>
<dbReference type="GO" id="GO:0009982">
    <property type="term" value="F:pseudouridine synthase activity"/>
    <property type="evidence" value="ECO:0007669"/>
    <property type="project" value="InterPro"/>
</dbReference>
<dbReference type="SUPFAM" id="SSF55120">
    <property type="entry name" value="Pseudouridine synthase"/>
    <property type="match status" value="1"/>
</dbReference>
<evidence type="ECO:0000259" key="4">
    <source>
        <dbReference type="Pfam" id="PF00849"/>
    </source>
</evidence>
<dbReference type="PANTHER" id="PTHR47447">
    <property type="entry name" value="OS03G0856100 PROTEIN"/>
    <property type="match status" value="1"/>
</dbReference>
<name>A0A9P1C464_9DINO</name>
<dbReference type="PANTHER" id="PTHR47447:SF17">
    <property type="entry name" value="OS12G0638900 PROTEIN"/>
    <property type="match status" value="1"/>
</dbReference>
<evidence type="ECO:0000313" key="7">
    <source>
        <dbReference type="EMBL" id="CAL4771110.1"/>
    </source>
</evidence>
<dbReference type="Gene3D" id="3.30.2350.10">
    <property type="entry name" value="Pseudouridine synthase"/>
    <property type="match status" value="1"/>
</dbReference>
<dbReference type="OrthoDB" id="412851at2759"/>
<evidence type="ECO:0000256" key="3">
    <source>
        <dbReference type="SAM" id="MobiDB-lite"/>
    </source>
</evidence>
<feature type="region of interest" description="Disordered" evidence="3">
    <location>
        <begin position="14"/>
        <end position="38"/>
    </location>
</feature>
<dbReference type="EMBL" id="CAMXCT030000835">
    <property type="protein sequence ID" value="CAL4771110.1"/>
    <property type="molecule type" value="Genomic_DNA"/>
</dbReference>